<evidence type="ECO:0000313" key="1">
    <source>
        <dbReference type="EMBL" id="THU76935.1"/>
    </source>
</evidence>
<organism evidence="1 2">
    <name type="scientific">Dendrothele bispora (strain CBS 962.96)</name>
    <dbReference type="NCBI Taxonomy" id="1314807"/>
    <lineage>
        <taxon>Eukaryota</taxon>
        <taxon>Fungi</taxon>
        <taxon>Dikarya</taxon>
        <taxon>Basidiomycota</taxon>
        <taxon>Agaricomycotina</taxon>
        <taxon>Agaricomycetes</taxon>
        <taxon>Agaricomycetidae</taxon>
        <taxon>Agaricales</taxon>
        <taxon>Agaricales incertae sedis</taxon>
        <taxon>Dendrothele</taxon>
    </lineage>
</organism>
<name>A0A4V4HAU2_DENBC</name>
<reference evidence="1 2" key="1">
    <citation type="journal article" date="2019" name="Nat. Ecol. Evol.">
        <title>Megaphylogeny resolves global patterns of mushroom evolution.</title>
        <authorList>
            <person name="Varga T."/>
            <person name="Krizsan K."/>
            <person name="Foldi C."/>
            <person name="Dima B."/>
            <person name="Sanchez-Garcia M."/>
            <person name="Sanchez-Ramirez S."/>
            <person name="Szollosi G.J."/>
            <person name="Szarkandi J.G."/>
            <person name="Papp V."/>
            <person name="Albert L."/>
            <person name="Andreopoulos W."/>
            <person name="Angelini C."/>
            <person name="Antonin V."/>
            <person name="Barry K.W."/>
            <person name="Bougher N.L."/>
            <person name="Buchanan P."/>
            <person name="Buyck B."/>
            <person name="Bense V."/>
            <person name="Catcheside P."/>
            <person name="Chovatia M."/>
            <person name="Cooper J."/>
            <person name="Damon W."/>
            <person name="Desjardin D."/>
            <person name="Finy P."/>
            <person name="Geml J."/>
            <person name="Haridas S."/>
            <person name="Hughes K."/>
            <person name="Justo A."/>
            <person name="Karasinski D."/>
            <person name="Kautmanova I."/>
            <person name="Kiss B."/>
            <person name="Kocsube S."/>
            <person name="Kotiranta H."/>
            <person name="LaButti K.M."/>
            <person name="Lechner B.E."/>
            <person name="Liimatainen K."/>
            <person name="Lipzen A."/>
            <person name="Lukacs Z."/>
            <person name="Mihaltcheva S."/>
            <person name="Morgado L.N."/>
            <person name="Niskanen T."/>
            <person name="Noordeloos M.E."/>
            <person name="Ohm R.A."/>
            <person name="Ortiz-Santana B."/>
            <person name="Ovrebo C."/>
            <person name="Racz N."/>
            <person name="Riley R."/>
            <person name="Savchenko A."/>
            <person name="Shiryaev A."/>
            <person name="Soop K."/>
            <person name="Spirin V."/>
            <person name="Szebenyi C."/>
            <person name="Tomsovsky M."/>
            <person name="Tulloss R.E."/>
            <person name="Uehling J."/>
            <person name="Grigoriev I.V."/>
            <person name="Vagvolgyi C."/>
            <person name="Papp T."/>
            <person name="Martin F.M."/>
            <person name="Miettinen O."/>
            <person name="Hibbett D.S."/>
            <person name="Nagy L.G."/>
        </authorList>
    </citation>
    <scope>NUCLEOTIDE SEQUENCE [LARGE SCALE GENOMIC DNA]</scope>
    <source>
        <strain evidence="1 2">CBS 962.96</strain>
    </source>
</reference>
<proteinExistence type="predicted"/>
<dbReference type="EMBL" id="ML180644">
    <property type="protein sequence ID" value="THU76935.1"/>
    <property type="molecule type" value="Genomic_DNA"/>
</dbReference>
<protein>
    <submittedName>
        <fullName evidence="1">Uncharacterized protein</fullName>
    </submittedName>
</protein>
<keyword evidence="2" id="KW-1185">Reference proteome</keyword>
<sequence length="152" mass="16852">MIEIVIGQNQSCGHVDNSGAFWLFSIIHIVSACSRKLNVVRITTIVRFPRGNLHDPDYRHFPATSPDSAGAGASTIFFITSSAWACDNVYDNDEVFMTTLCPSPHTHTLPHQSPFHDRPPVHSPTLQRNPSFLYPTSFAVHRGLSETPAVPR</sequence>
<dbReference type="AlphaFoldDB" id="A0A4V4HAU2"/>
<dbReference type="Proteomes" id="UP000297245">
    <property type="component" value="Unassembled WGS sequence"/>
</dbReference>
<accession>A0A4V4HAU2</accession>
<evidence type="ECO:0000313" key="2">
    <source>
        <dbReference type="Proteomes" id="UP000297245"/>
    </source>
</evidence>
<gene>
    <name evidence="1" type="ORF">K435DRAFT_878547</name>
</gene>